<name>A0A1T5A3V6_9SPHN</name>
<dbReference type="GO" id="GO:0032787">
    <property type="term" value="P:monocarboxylic acid metabolic process"/>
    <property type="evidence" value="ECO:0007669"/>
    <property type="project" value="UniProtKB-ARBA"/>
</dbReference>
<dbReference type="InterPro" id="IPR020904">
    <property type="entry name" value="Sc_DH/Rdtase_CS"/>
</dbReference>
<dbReference type="PANTHER" id="PTHR42879">
    <property type="entry name" value="3-OXOACYL-(ACYL-CARRIER-PROTEIN) REDUCTASE"/>
    <property type="match status" value="1"/>
</dbReference>
<protein>
    <submittedName>
        <fullName evidence="2">NAD(P)-dependent dehydrogenase, short-chain alcohol dehydrogenase family</fullName>
    </submittedName>
</protein>
<dbReference type="SUPFAM" id="SSF51735">
    <property type="entry name" value="NAD(P)-binding Rossmann-fold domains"/>
    <property type="match status" value="1"/>
</dbReference>
<proteinExistence type="inferred from homology"/>
<dbReference type="InterPro" id="IPR050259">
    <property type="entry name" value="SDR"/>
</dbReference>
<dbReference type="Pfam" id="PF13561">
    <property type="entry name" value="adh_short_C2"/>
    <property type="match status" value="1"/>
</dbReference>
<keyword evidence="3" id="KW-1185">Reference proteome</keyword>
<dbReference type="PROSITE" id="PS00061">
    <property type="entry name" value="ADH_SHORT"/>
    <property type="match status" value="1"/>
</dbReference>
<dbReference type="RefSeq" id="WP_079637098.1">
    <property type="nucleotide sequence ID" value="NZ_FUYP01000002.1"/>
</dbReference>
<dbReference type="EMBL" id="FUYP01000002">
    <property type="protein sequence ID" value="SKB29701.1"/>
    <property type="molecule type" value="Genomic_DNA"/>
</dbReference>
<dbReference type="PANTHER" id="PTHR42879:SF2">
    <property type="entry name" value="3-OXOACYL-[ACYL-CARRIER-PROTEIN] REDUCTASE FABG"/>
    <property type="match status" value="1"/>
</dbReference>
<evidence type="ECO:0000256" key="1">
    <source>
        <dbReference type="ARBA" id="ARBA00006484"/>
    </source>
</evidence>
<dbReference type="OrthoDB" id="9803333at2"/>
<comment type="similarity">
    <text evidence="1">Belongs to the short-chain dehydrogenases/reductases (SDR) family.</text>
</comment>
<accession>A0A1T5A3V6</accession>
<organism evidence="2 3">
    <name type="scientific">Sphingopyxis flava</name>
    <dbReference type="NCBI Taxonomy" id="1507287"/>
    <lineage>
        <taxon>Bacteria</taxon>
        <taxon>Pseudomonadati</taxon>
        <taxon>Pseudomonadota</taxon>
        <taxon>Alphaproteobacteria</taxon>
        <taxon>Sphingomonadales</taxon>
        <taxon>Sphingomonadaceae</taxon>
        <taxon>Sphingopyxis</taxon>
    </lineage>
</organism>
<evidence type="ECO:0000313" key="3">
    <source>
        <dbReference type="Proteomes" id="UP000190044"/>
    </source>
</evidence>
<gene>
    <name evidence="2" type="ORF">SAMN06295937_1002196</name>
</gene>
<reference evidence="3" key="1">
    <citation type="submission" date="2017-02" db="EMBL/GenBank/DDBJ databases">
        <authorList>
            <person name="Varghese N."/>
            <person name="Submissions S."/>
        </authorList>
    </citation>
    <scope>NUCLEOTIDE SEQUENCE [LARGE SCALE GENOMIC DNA]</scope>
    <source>
        <strain evidence="3">R11H</strain>
    </source>
</reference>
<dbReference type="PRINTS" id="PR00081">
    <property type="entry name" value="GDHRDH"/>
</dbReference>
<dbReference type="InterPro" id="IPR036291">
    <property type="entry name" value="NAD(P)-bd_dom_sf"/>
</dbReference>
<dbReference type="InterPro" id="IPR002347">
    <property type="entry name" value="SDR_fam"/>
</dbReference>
<dbReference type="AlphaFoldDB" id="A0A1T5A3V6"/>
<dbReference type="Proteomes" id="UP000190044">
    <property type="component" value="Unassembled WGS sequence"/>
</dbReference>
<evidence type="ECO:0000313" key="2">
    <source>
        <dbReference type="EMBL" id="SKB29701.1"/>
    </source>
</evidence>
<dbReference type="CDD" id="cd05233">
    <property type="entry name" value="SDR_c"/>
    <property type="match status" value="1"/>
</dbReference>
<dbReference type="FunFam" id="3.40.50.720:FF:000084">
    <property type="entry name" value="Short-chain dehydrogenase reductase"/>
    <property type="match status" value="1"/>
</dbReference>
<sequence>MTHINLAGRTALVTGASRGIGRGIALALAKAGADIAVNFTRDADAAAETVAAITALGRKAKAYQASVTDEDACAAMVAAIETDFGPMSILINNAGIASRGRSVAETDPAELERVVATHALGPHRVSRLALPQLRTHKRSDIIVISSVATLSHSANGAPYNMGKAAGEALALTLAKEEMKNGVRVNIVAPSLTVSDMGERLARAITGNDDIHELDGKFPFGRVATPDDVAAAVLWLVSDANPYCSGQKLNIDGAGLATFR</sequence>
<dbReference type="Gene3D" id="3.40.50.720">
    <property type="entry name" value="NAD(P)-binding Rossmann-like Domain"/>
    <property type="match status" value="1"/>
</dbReference>